<reference evidence="1 2" key="1">
    <citation type="journal article" date="2014" name="Int. J. Syst. Evol. Microbiol.">
        <title>Leptospira mayottensis sp. nov., a pathogenic species of the genus Leptospira isolated from humans.</title>
        <authorList>
            <person name="Bourhy P."/>
            <person name="Collet L."/>
            <person name="Brisse S."/>
            <person name="Picardeau M."/>
        </authorList>
    </citation>
    <scope>NUCLEOTIDE SEQUENCE [LARGE SCALE GENOMIC DNA]</scope>
    <source>
        <strain evidence="1 2">200901122</strain>
    </source>
</reference>
<accession>A0AA87SY02</accession>
<sequence>MFFLSSKKIAFIGIRLVNFFQEIRIFPISIWITIWQIYPDLKV</sequence>
<evidence type="ECO:0000313" key="1">
    <source>
        <dbReference type="EMBL" id="EKS01578.1"/>
    </source>
</evidence>
<organism evidence="1 2">
    <name type="scientific">Leptospira mayottensis 200901122</name>
    <dbReference type="NCBI Taxonomy" id="1193010"/>
    <lineage>
        <taxon>Bacteria</taxon>
        <taxon>Pseudomonadati</taxon>
        <taxon>Spirochaetota</taxon>
        <taxon>Spirochaetia</taxon>
        <taxon>Leptospirales</taxon>
        <taxon>Leptospiraceae</taxon>
        <taxon>Leptospira</taxon>
    </lineage>
</organism>
<name>A0AA87SY02_9LEPT</name>
<dbReference type="Proteomes" id="UP000001343">
    <property type="component" value="Unassembled WGS sequence"/>
</dbReference>
<protein>
    <submittedName>
        <fullName evidence="1">Uncharacterized protein</fullName>
    </submittedName>
</protein>
<gene>
    <name evidence="1" type="ORF">LEP1GSC125_2408</name>
</gene>
<proteinExistence type="predicted"/>
<evidence type="ECO:0000313" key="2">
    <source>
        <dbReference type="Proteomes" id="UP000001343"/>
    </source>
</evidence>
<comment type="caution">
    <text evidence="1">The sequence shown here is derived from an EMBL/GenBank/DDBJ whole genome shotgun (WGS) entry which is preliminary data.</text>
</comment>
<dbReference type="AlphaFoldDB" id="A0AA87SY02"/>
<dbReference type="EMBL" id="AKWM02000013">
    <property type="protein sequence ID" value="EKS01578.1"/>
    <property type="molecule type" value="Genomic_DNA"/>
</dbReference>